<dbReference type="OrthoDB" id="3518078at2"/>
<keyword evidence="3" id="KW-1185">Reference proteome</keyword>
<accession>A0A1H5Z8A1</accession>
<evidence type="ECO:0000256" key="1">
    <source>
        <dbReference type="SAM" id="Phobius"/>
    </source>
</evidence>
<dbReference type="AlphaFoldDB" id="A0A1H5Z8A1"/>
<dbReference type="Proteomes" id="UP000236732">
    <property type="component" value="Unassembled WGS sequence"/>
</dbReference>
<sequence length="641" mass="68046">MTDLEERLRAAFDARASTYEASPHAWARIRERGPKRRAARFVLAALPVALLAVFVPVLLNGGLGRNTAADPGEIYQRLMRDRTATGEEVTVDNPTEGLPLRLWFAKARLGYPELCFVMERAEAEPYGGCTGVSEDVNADAWFTGSTLRDGTETALDWGVALGDVGGVTGVAKDGRRFAGTVLRPAGAPYRIWTVTYPARHAMSEIEIADDRGKDLGSWSRDLMTPPVGEPVGAAVELSQGLSVRPHRAQQGTELFWTRHGANIQGMALGGELPGVTTFVREDMVFGFARANVAVVEIVFDGGQTARMETRPDPWNLGLTLFAAENPAGDRRDGHRLVAYDASGAEVWRDDRAGQPMREDMPPIGEVMTIPGTDGSGDPMRAWFTNVAKDKKMATLCLSGGVAVGDQGGDGCVGTMPGSFVHLYATRFLPEPGIVTHAGPAGEDWESIEAVLGDGRKVPAAFLRGKGTPASIWHVTVPGGEVKVAGFLLKVKDRPSRSIPVAGNDCASTAARSDAARQRLAAGISALVSEPSCLAFWQNDRLIPSLEGPLPGGKLSDMLGTGQRVQWRLGANTWYGYAPAGTVTVKAVTTNGVTVTADAVPDQWGQGVTLFAAATPEGADFSAGTVVTGHDAGGEELWRSGS</sequence>
<feature type="transmembrane region" description="Helical" evidence="1">
    <location>
        <begin position="38"/>
        <end position="59"/>
    </location>
</feature>
<organism evidence="2 3">
    <name type="scientific">Nonomuraea solani</name>
    <dbReference type="NCBI Taxonomy" id="1144553"/>
    <lineage>
        <taxon>Bacteria</taxon>
        <taxon>Bacillati</taxon>
        <taxon>Actinomycetota</taxon>
        <taxon>Actinomycetes</taxon>
        <taxon>Streptosporangiales</taxon>
        <taxon>Streptosporangiaceae</taxon>
        <taxon>Nonomuraea</taxon>
    </lineage>
</organism>
<evidence type="ECO:0000313" key="2">
    <source>
        <dbReference type="EMBL" id="SEG31586.1"/>
    </source>
</evidence>
<dbReference type="RefSeq" id="WP_103955216.1">
    <property type="nucleotide sequence ID" value="NZ_FNVT01000002.1"/>
</dbReference>
<keyword evidence="1" id="KW-1133">Transmembrane helix</keyword>
<dbReference type="EMBL" id="FNVT01000002">
    <property type="protein sequence ID" value="SEG31586.1"/>
    <property type="molecule type" value="Genomic_DNA"/>
</dbReference>
<keyword evidence="1" id="KW-0812">Transmembrane</keyword>
<proteinExistence type="predicted"/>
<keyword evidence="1" id="KW-0472">Membrane</keyword>
<protein>
    <submittedName>
        <fullName evidence="2">Uncharacterized protein</fullName>
    </submittedName>
</protein>
<evidence type="ECO:0000313" key="3">
    <source>
        <dbReference type="Proteomes" id="UP000236732"/>
    </source>
</evidence>
<reference evidence="2 3" key="1">
    <citation type="submission" date="2016-10" db="EMBL/GenBank/DDBJ databases">
        <authorList>
            <person name="de Groot N.N."/>
        </authorList>
    </citation>
    <scope>NUCLEOTIDE SEQUENCE [LARGE SCALE GENOMIC DNA]</scope>
    <source>
        <strain evidence="2 3">CGMCC 4.7037</strain>
    </source>
</reference>
<gene>
    <name evidence="2" type="ORF">SAMN05444920_102555</name>
</gene>
<name>A0A1H5Z8A1_9ACTN</name>